<name>A0A815RI95_ADIRI</name>
<evidence type="ECO:0000313" key="3">
    <source>
        <dbReference type="EMBL" id="CAF1477577.1"/>
    </source>
</evidence>
<keyword evidence="4" id="KW-1185">Reference proteome</keyword>
<gene>
    <name evidence="3" type="ORF">EDS130_LOCUS41218</name>
    <name evidence="2" type="ORF">XAT740_LOCUS11208</name>
</gene>
<dbReference type="OrthoDB" id="10012412at2759"/>
<protein>
    <submittedName>
        <fullName evidence="3">Uncharacterized protein</fullName>
    </submittedName>
</protein>
<evidence type="ECO:0000313" key="5">
    <source>
        <dbReference type="Proteomes" id="UP000663852"/>
    </source>
</evidence>
<keyword evidence="1" id="KW-1133">Transmembrane helix</keyword>
<dbReference type="Proteomes" id="UP000663828">
    <property type="component" value="Unassembled WGS sequence"/>
</dbReference>
<dbReference type="EMBL" id="CAJNOJ010000532">
    <property type="protein sequence ID" value="CAF1477577.1"/>
    <property type="molecule type" value="Genomic_DNA"/>
</dbReference>
<organism evidence="3 5">
    <name type="scientific">Adineta ricciae</name>
    <name type="common">Rotifer</name>
    <dbReference type="NCBI Taxonomy" id="249248"/>
    <lineage>
        <taxon>Eukaryota</taxon>
        <taxon>Metazoa</taxon>
        <taxon>Spiralia</taxon>
        <taxon>Gnathifera</taxon>
        <taxon>Rotifera</taxon>
        <taxon>Eurotatoria</taxon>
        <taxon>Bdelloidea</taxon>
        <taxon>Adinetida</taxon>
        <taxon>Adinetidae</taxon>
        <taxon>Adineta</taxon>
    </lineage>
</organism>
<feature type="transmembrane region" description="Helical" evidence="1">
    <location>
        <begin position="120"/>
        <end position="145"/>
    </location>
</feature>
<dbReference type="AlphaFoldDB" id="A0A815RI95"/>
<sequence>MNFVRVSGKIGLTSLWISLVSYFLSFILYIISFSLPDWIVYTTVPVKVGIWRLCDVQIIGYDRCADWSARAYPSNATNTAFMGPPDFVRTSQSLEVVVLVFYIIAGILLLSGLCQRSMGILFFASSMSMLITVIFASATVGLFAGQGKTTYLGYLSFAWWMALIALIISLVSVLFLLVLSFYILPLPMVNENKMADPNGKMYYTSPPYSTNLYSPPDMNTDYMH</sequence>
<dbReference type="Gene3D" id="1.20.140.150">
    <property type="match status" value="1"/>
</dbReference>
<reference evidence="3" key="1">
    <citation type="submission" date="2021-02" db="EMBL/GenBank/DDBJ databases">
        <authorList>
            <person name="Nowell W R."/>
        </authorList>
    </citation>
    <scope>NUCLEOTIDE SEQUENCE</scope>
</reference>
<keyword evidence="1" id="KW-0812">Transmembrane</keyword>
<dbReference type="Proteomes" id="UP000663852">
    <property type="component" value="Unassembled WGS sequence"/>
</dbReference>
<evidence type="ECO:0000313" key="2">
    <source>
        <dbReference type="EMBL" id="CAF0961598.1"/>
    </source>
</evidence>
<evidence type="ECO:0000256" key="1">
    <source>
        <dbReference type="SAM" id="Phobius"/>
    </source>
</evidence>
<accession>A0A815RI95</accession>
<dbReference type="EMBL" id="CAJNOR010000611">
    <property type="protein sequence ID" value="CAF0961598.1"/>
    <property type="molecule type" value="Genomic_DNA"/>
</dbReference>
<proteinExistence type="predicted"/>
<keyword evidence="1" id="KW-0472">Membrane</keyword>
<feature type="transmembrane region" description="Helical" evidence="1">
    <location>
        <begin position="94"/>
        <end position="113"/>
    </location>
</feature>
<feature type="transmembrane region" description="Helical" evidence="1">
    <location>
        <begin position="12"/>
        <end position="31"/>
    </location>
</feature>
<evidence type="ECO:0000313" key="4">
    <source>
        <dbReference type="Proteomes" id="UP000663828"/>
    </source>
</evidence>
<feature type="transmembrane region" description="Helical" evidence="1">
    <location>
        <begin position="157"/>
        <end position="184"/>
    </location>
</feature>
<comment type="caution">
    <text evidence="3">The sequence shown here is derived from an EMBL/GenBank/DDBJ whole genome shotgun (WGS) entry which is preliminary data.</text>
</comment>